<dbReference type="InterPro" id="IPR013114">
    <property type="entry name" value="FabA_FabZ"/>
</dbReference>
<dbReference type="SUPFAM" id="SSF54637">
    <property type="entry name" value="Thioesterase/thiol ester dehydrase-isomerase"/>
    <property type="match status" value="1"/>
</dbReference>
<protein>
    <submittedName>
        <fullName evidence="2">Beta-hydroxyacyl-ACP dehydratase</fullName>
    </submittedName>
</protein>
<dbReference type="EMBL" id="BMFH01000001">
    <property type="protein sequence ID" value="GGD39324.1"/>
    <property type="molecule type" value="Genomic_DNA"/>
</dbReference>
<name>A0ABQ1QR51_9FLAO</name>
<dbReference type="RefSeq" id="WP_188368945.1">
    <property type="nucleotide sequence ID" value="NZ_BMFH01000001.1"/>
</dbReference>
<proteinExistence type="predicted"/>
<organism evidence="2 3">
    <name type="scientific">Muriicola marianensis</name>
    <dbReference type="NCBI Taxonomy" id="1324801"/>
    <lineage>
        <taxon>Bacteria</taxon>
        <taxon>Pseudomonadati</taxon>
        <taxon>Bacteroidota</taxon>
        <taxon>Flavobacteriia</taxon>
        <taxon>Flavobacteriales</taxon>
        <taxon>Flavobacteriaceae</taxon>
        <taxon>Muriicola</taxon>
    </lineage>
</organism>
<sequence>MRDYQEILKALPYSDPFLFVDEILHMDENGCEGTYLFRDDLPFYRGHFKDEPVTPGVILTECCAQIGLVCLGIFILEKSEKRTFENTAIALTSSEMEFYIPVFPGERVRVKSEKLYYRFSKLKCKITMFNEQNEVVCKGQIAGMIKARSDA</sequence>
<dbReference type="Gene3D" id="3.10.129.10">
    <property type="entry name" value="Hotdog Thioesterase"/>
    <property type="match status" value="1"/>
</dbReference>
<gene>
    <name evidence="2" type="ORF">GCM10011361_03040</name>
</gene>
<dbReference type="Proteomes" id="UP000625780">
    <property type="component" value="Unassembled WGS sequence"/>
</dbReference>
<dbReference type="Pfam" id="PF07977">
    <property type="entry name" value="FabA"/>
    <property type="match status" value="1"/>
</dbReference>
<evidence type="ECO:0000313" key="3">
    <source>
        <dbReference type="Proteomes" id="UP000625780"/>
    </source>
</evidence>
<keyword evidence="3" id="KW-1185">Reference proteome</keyword>
<evidence type="ECO:0000313" key="2">
    <source>
        <dbReference type="EMBL" id="GGD39324.1"/>
    </source>
</evidence>
<dbReference type="PANTHER" id="PTHR30272">
    <property type="entry name" value="3-HYDROXYACYL-[ACYL-CARRIER-PROTEIN] DEHYDRATASE"/>
    <property type="match status" value="1"/>
</dbReference>
<dbReference type="InterPro" id="IPR029069">
    <property type="entry name" value="HotDog_dom_sf"/>
</dbReference>
<reference evidence="3" key="1">
    <citation type="journal article" date="2019" name="Int. J. Syst. Evol. Microbiol.">
        <title>The Global Catalogue of Microorganisms (GCM) 10K type strain sequencing project: providing services to taxonomists for standard genome sequencing and annotation.</title>
        <authorList>
            <consortium name="The Broad Institute Genomics Platform"/>
            <consortium name="The Broad Institute Genome Sequencing Center for Infectious Disease"/>
            <person name="Wu L."/>
            <person name="Ma J."/>
        </authorList>
    </citation>
    <scope>NUCLEOTIDE SEQUENCE [LARGE SCALE GENOMIC DNA]</scope>
    <source>
        <strain evidence="3">CGMCC 1.12606</strain>
    </source>
</reference>
<accession>A0ABQ1QR51</accession>
<dbReference type="PANTHER" id="PTHR30272:SF1">
    <property type="entry name" value="3-HYDROXYACYL-[ACYL-CARRIER-PROTEIN] DEHYDRATASE"/>
    <property type="match status" value="1"/>
</dbReference>
<comment type="caution">
    <text evidence="2">The sequence shown here is derived from an EMBL/GenBank/DDBJ whole genome shotgun (WGS) entry which is preliminary data.</text>
</comment>
<keyword evidence="1" id="KW-0456">Lyase</keyword>
<evidence type="ECO:0000256" key="1">
    <source>
        <dbReference type="ARBA" id="ARBA00023239"/>
    </source>
</evidence>